<dbReference type="PANTHER" id="PTHR33137">
    <property type="entry name" value="MEDIATOR OF RNA POLYMERASE II TRANSCRIPTION SUBUNIT 15A-RELATED"/>
    <property type="match status" value="1"/>
</dbReference>
<reference evidence="2" key="1">
    <citation type="submission" date="2023-12" db="EMBL/GenBank/DDBJ databases">
        <title>Genome assembly of Anisodus tanguticus.</title>
        <authorList>
            <person name="Wang Y.-J."/>
        </authorList>
    </citation>
    <scope>NUCLEOTIDE SEQUENCE</scope>
    <source>
        <strain evidence="2">KB-2021</strain>
        <tissue evidence="2">Leaf</tissue>
    </source>
</reference>
<dbReference type="GO" id="GO:0031490">
    <property type="term" value="F:chromatin DNA binding"/>
    <property type="evidence" value="ECO:0007669"/>
    <property type="project" value="InterPro"/>
</dbReference>
<proteinExistence type="predicted"/>
<dbReference type="PANTHER" id="PTHR33137:SF4">
    <property type="entry name" value="MEDIATOR OF RNA POLYMERASE II TRANSCRIPTION SUBUNIT 15A-RELATED"/>
    <property type="match status" value="1"/>
</dbReference>
<feature type="compositionally biased region" description="Low complexity" evidence="1">
    <location>
        <begin position="268"/>
        <end position="279"/>
    </location>
</feature>
<feature type="compositionally biased region" description="Polar residues" evidence="1">
    <location>
        <begin position="254"/>
        <end position="263"/>
    </location>
</feature>
<feature type="compositionally biased region" description="Low complexity" evidence="1">
    <location>
        <begin position="147"/>
        <end position="156"/>
    </location>
</feature>
<evidence type="ECO:0000313" key="2">
    <source>
        <dbReference type="EMBL" id="KAK4354349.1"/>
    </source>
</evidence>
<organism evidence="2 3">
    <name type="scientific">Anisodus tanguticus</name>
    <dbReference type="NCBI Taxonomy" id="243964"/>
    <lineage>
        <taxon>Eukaryota</taxon>
        <taxon>Viridiplantae</taxon>
        <taxon>Streptophyta</taxon>
        <taxon>Embryophyta</taxon>
        <taxon>Tracheophyta</taxon>
        <taxon>Spermatophyta</taxon>
        <taxon>Magnoliopsida</taxon>
        <taxon>eudicotyledons</taxon>
        <taxon>Gunneridae</taxon>
        <taxon>Pentapetalae</taxon>
        <taxon>asterids</taxon>
        <taxon>lamiids</taxon>
        <taxon>Solanales</taxon>
        <taxon>Solanaceae</taxon>
        <taxon>Solanoideae</taxon>
        <taxon>Hyoscyameae</taxon>
        <taxon>Anisodus</taxon>
    </lineage>
</organism>
<dbReference type="InterPro" id="IPR044661">
    <property type="entry name" value="MED15a/b/c-like"/>
</dbReference>
<protein>
    <submittedName>
        <fullName evidence="2">Uncharacterized protein</fullName>
    </submittedName>
</protein>
<gene>
    <name evidence="2" type="ORF">RND71_026543</name>
</gene>
<evidence type="ECO:0000313" key="3">
    <source>
        <dbReference type="Proteomes" id="UP001291623"/>
    </source>
</evidence>
<feature type="region of interest" description="Disordered" evidence="1">
    <location>
        <begin position="188"/>
        <end position="224"/>
    </location>
</feature>
<dbReference type="Proteomes" id="UP001291623">
    <property type="component" value="Unassembled WGS sequence"/>
</dbReference>
<sequence length="331" mass="37861">MCTKKLKEATSIKYMREMYLPELYKLYQKIASMVQQRLQHEQIEKLKVFKMKLECIVPFLWLYKHEIQLSHKEKLPLVEKQISFFFCSERLRKPASSPLQGKLPQSPMQQNNYNSLQQQQQLLNQQNNFQNMHQQQLGSQSNIAGVQQQQLSRSQQPGNAGLTCNQQPINMLQQSKVPVQQQMLQSTTTLLPSQGQQSQSQPAQKQMMSHSQSQPGQLQPPLGLHHQTNQLQREMQQRLQTSGPLLQQQNVMEQQKQLYQSQRAAPEASSSGSGSAGKSQKAKEPGPLELRVEQELPHNTICLMDCEAARILQGIQEKMVLSKDPAIKLLV</sequence>
<feature type="region of interest" description="Disordered" evidence="1">
    <location>
        <begin position="254"/>
        <end position="285"/>
    </location>
</feature>
<feature type="region of interest" description="Disordered" evidence="1">
    <location>
        <begin position="135"/>
        <end position="165"/>
    </location>
</feature>
<dbReference type="GO" id="GO:0003713">
    <property type="term" value="F:transcription coactivator activity"/>
    <property type="evidence" value="ECO:0007669"/>
    <property type="project" value="InterPro"/>
</dbReference>
<accession>A0AAE1RNG4</accession>
<name>A0AAE1RNG4_9SOLA</name>
<comment type="caution">
    <text evidence="2">The sequence shown here is derived from an EMBL/GenBank/DDBJ whole genome shotgun (WGS) entry which is preliminary data.</text>
</comment>
<dbReference type="AlphaFoldDB" id="A0AAE1RNG4"/>
<keyword evidence="3" id="KW-1185">Reference proteome</keyword>
<dbReference type="EMBL" id="JAVYJV010000014">
    <property type="protein sequence ID" value="KAK4354349.1"/>
    <property type="molecule type" value="Genomic_DNA"/>
</dbReference>
<evidence type="ECO:0000256" key="1">
    <source>
        <dbReference type="SAM" id="MobiDB-lite"/>
    </source>
</evidence>